<keyword evidence="3" id="KW-1185">Reference proteome</keyword>
<dbReference type="PANTHER" id="PTHR34117">
    <property type="entry name" value="STYLE CELL-CYCLE INHIBITOR 1"/>
    <property type="match status" value="1"/>
</dbReference>
<feature type="compositionally biased region" description="Low complexity" evidence="1">
    <location>
        <begin position="13"/>
        <end position="25"/>
    </location>
</feature>
<name>A0ABQ5SPJ6_9CHLO</name>
<dbReference type="Proteomes" id="UP001165090">
    <property type="component" value="Unassembled WGS sequence"/>
</dbReference>
<feature type="compositionally biased region" description="Gly residues" evidence="1">
    <location>
        <begin position="278"/>
        <end position="287"/>
    </location>
</feature>
<feature type="compositionally biased region" description="Basic and acidic residues" evidence="1">
    <location>
        <begin position="232"/>
        <end position="276"/>
    </location>
</feature>
<evidence type="ECO:0000256" key="1">
    <source>
        <dbReference type="SAM" id="MobiDB-lite"/>
    </source>
</evidence>
<proteinExistence type="predicted"/>
<dbReference type="EMBL" id="BSDZ01000119">
    <property type="protein sequence ID" value="GLI71714.1"/>
    <property type="molecule type" value="Genomic_DNA"/>
</dbReference>
<feature type="compositionally biased region" description="Basic and acidic residues" evidence="1">
    <location>
        <begin position="301"/>
        <end position="324"/>
    </location>
</feature>
<feature type="region of interest" description="Disordered" evidence="1">
    <location>
        <begin position="225"/>
        <end position="324"/>
    </location>
</feature>
<feature type="compositionally biased region" description="Basic and acidic residues" evidence="1">
    <location>
        <begin position="56"/>
        <end position="66"/>
    </location>
</feature>
<organism evidence="2 3">
    <name type="scientific">Volvox africanus</name>
    <dbReference type="NCBI Taxonomy" id="51714"/>
    <lineage>
        <taxon>Eukaryota</taxon>
        <taxon>Viridiplantae</taxon>
        <taxon>Chlorophyta</taxon>
        <taxon>core chlorophytes</taxon>
        <taxon>Chlorophyceae</taxon>
        <taxon>CS clade</taxon>
        <taxon>Chlamydomonadales</taxon>
        <taxon>Volvocaceae</taxon>
        <taxon>Volvox</taxon>
    </lineage>
</organism>
<feature type="region of interest" description="Disordered" evidence="1">
    <location>
        <begin position="1"/>
        <end position="66"/>
    </location>
</feature>
<evidence type="ECO:0000313" key="3">
    <source>
        <dbReference type="Proteomes" id="UP001165090"/>
    </source>
</evidence>
<feature type="compositionally biased region" description="Basic residues" evidence="1">
    <location>
        <begin position="1"/>
        <end position="10"/>
    </location>
</feature>
<evidence type="ECO:0000313" key="2">
    <source>
        <dbReference type="EMBL" id="GLI71714.1"/>
    </source>
</evidence>
<comment type="caution">
    <text evidence="2">The sequence shown here is derived from an EMBL/GenBank/DDBJ whole genome shotgun (WGS) entry which is preliminary data.</text>
</comment>
<gene>
    <name evidence="2" type="ORF">VaNZ11_017012</name>
</gene>
<feature type="compositionally biased region" description="Basic residues" evidence="1">
    <location>
        <begin position="34"/>
        <end position="55"/>
    </location>
</feature>
<dbReference type="InterPro" id="IPR044688">
    <property type="entry name" value="SCI-1-like"/>
</dbReference>
<sequence>MGRDKSKKRYRSDSSNSDSGSTSCSDSEREDARHHKKEKKKHTKSKDKSKRSSKIKSKEKVKDKDELVRQARAFLEQQLALGGAGAAASSAPACGAGAPLGSGPLPPVQVREVPEQISDVDYFRRHAEFSTFLGEERRTQFNDLSSERSRELFSEFVKIWNEGRLAPRYYAGIVTAPKRRTEYRWNFTGVGTAARAQGQRQGRGPGPGASGAVTGIAAFMEDQRMQQAGARQESRRQDRARARELLEEVAPRETGRDKMVAERAARRELDRSRDDDGPGGFIPGGGRGGEDDLMGGGDSFEAAKAREARRAEAARQRGLARADEVSQRAAAYAAKEDEKLAGLRALLAKGPITIAKRST</sequence>
<protein>
    <submittedName>
        <fullName evidence="2">Uncharacterized protein</fullName>
    </submittedName>
</protein>
<reference evidence="2 3" key="1">
    <citation type="journal article" date="2023" name="IScience">
        <title>Expanded male sex-determining region conserved during the evolution of homothallism in the green alga Volvox.</title>
        <authorList>
            <person name="Yamamoto K."/>
            <person name="Matsuzaki R."/>
            <person name="Mahakham W."/>
            <person name="Heman W."/>
            <person name="Sekimoto H."/>
            <person name="Kawachi M."/>
            <person name="Minakuchi Y."/>
            <person name="Toyoda A."/>
            <person name="Nozaki H."/>
        </authorList>
    </citation>
    <scope>NUCLEOTIDE SEQUENCE [LARGE SCALE GENOMIC DNA]</scope>
    <source>
        <strain evidence="2 3">NIES-4468</strain>
    </source>
</reference>
<dbReference type="PANTHER" id="PTHR34117:SF1">
    <property type="entry name" value="STYLE CELL-CYCLE INHIBITOR 1"/>
    <property type="match status" value="1"/>
</dbReference>
<accession>A0ABQ5SPJ6</accession>